<sequence>MEYRPLDITLISAQELQNVNRLTKMDVYVVVSINTVSKTKRKTHVDKDGGTNPKWNHRMKFSIDEAAFAQQPDLSLLFHLKSDRSFGDRDIGHLSVPIRELLVVDDGNDAGNDNSERVVVYQVNTPSGKAKGSLKFSYKFGEKSTSQVEAKKVDEAILAYPGHPPPPGLGYGLPPPGMAAPYPPPMGYPPPPGYGYPPPGPPHGGYPAPGYGGYPPPPTAGYGYMPVQQVHQQKQKKKKKSGSKLGLGLGAGLLGGLLAGEMLSGVGEMAGDMFSGVGEMAGDVFSGVGEIAGDVAGDVGEMAGDVAEGVGEISMDIF</sequence>
<evidence type="ECO:0000259" key="1">
    <source>
        <dbReference type="PROSITE" id="PS50004"/>
    </source>
</evidence>
<dbReference type="AlphaFoldDB" id="A0A5B6YMQ7"/>
<accession>A0A5B6YMQ7</accession>
<gene>
    <name evidence="2" type="ORF">Din_002545</name>
</gene>
<protein>
    <recommendedName>
        <fullName evidence="1">C2 domain-containing protein</fullName>
    </recommendedName>
</protein>
<name>A0A5B6YMQ7_DAVIN</name>
<dbReference type="PROSITE" id="PS50004">
    <property type="entry name" value="C2"/>
    <property type="match status" value="1"/>
</dbReference>
<dbReference type="Pfam" id="PF00168">
    <property type="entry name" value="C2"/>
    <property type="match status" value="1"/>
</dbReference>
<dbReference type="SUPFAM" id="SSF49562">
    <property type="entry name" value="C2 domain (Calcium/lipid-binding domain, CaLB)"/>
    <property type="match status" value="1"/>
</dbReference>
<dbReference type="SMART" id="SM00239">
    <property type="entry name" value="C2"/>
    <property type="match status" value="1"/>
</dbReference>
<dbReference type="EMBL" id="GHES01002545">
    <property type="protein sequence ID" value="MPA33104.1"/>
    <property type="molecule type" value="Transcribed_RNA"/>
</dbReference>
<dbReference type="CDD" id="cd04051">
    <property type="entry name" value="C2_SRC2_like"/>
    <property type="match status" value="1"/>
</dbReference>
<dbReference type="PANTHER" id="PTHR32246">
    <property type="entry name" value="INGRESSION PROTEIN FIC1"/>
    <property type="match status" value="1"/>
</dbReference>
<dbReference type="Gene3D" id="2.60.40.150">
    <property type="entry name" value="C2 domain"/>
    <property type="match status" value="1"/>
</dbReference>
<feature type="domain" description="C2" evidence="1">
    <location>
        <begin position="1"/>
        <end position="111"/>
    </location>
</feature>
<proteinExistence type="predicted"/>
<dbReference type="InterPro" id="IPR044750">
    <property type="entry name" value="C2_SRC2/BAP"/>
</dbReference>
<dbReference type="GO" id="GO:0006952">
    <property type="term" value="P:defense response"/>
    <property type="evidence" value="ECO:0007669"/>
    <property type="project" value="InterPro"/>
</dbReference>
<organism evidence="2">
    <name type="scientific">Davidia involucrata</name>
    <name type="common">Dove tree</name>
    <dbReference type="NCBI Taxonomy" id="16924"/>
    <lineage>
        <taxon>Eukaryota</taxon>
        <taxon>Viridiplantae</taxon>
        <taxon>Streptophyta</taxon>
        <taxon>Embryophyta</taxon>
        <taxon>Tracheophyta</taxon>
        <taxon>Spermatophyta</taxon>
        <taxon>Magnoliopsida</taxon>
        <taxon>eudicotyledons</taxon>
        <taxon>Gunneridae</taxon>
        <taxon>Pentapetalae</taxon>
        <taxon>asterids</taxon>
        <taxon>Cornales</taxon>
        <taxon>Nyssaceae</taxon>
        <taxon>Davidia</taxon>
    </lineage>
</organism>
<evidence type="ECO:0000313" key="2">
    <source>
        <dbReference type="EMBL" id="MPA33104.1"/>
    </source>
</evidence>
<reference evidence="2" key="1">
    <citation type="submission" date="2019-08" db="EMBL/GenBank/DDBJ databases">
        <title>Reference gene set and small RNA set construction with multiple tissues from Davidia involucrata Baill.</title>
        <authorList>
            <person name="Yang H."/>
            <person name="Zhou C."/>
            <person name="Li G."/>
            <person name="Wang J."/>
            <person name="Gao P."/>
            <person name="Wang M."/>
            <person name="Wang R."/>
            <person name="Zhao Y."/>
        </authorList>
    </citation>
    <scope>NUCLEOTIDE SEQUENCE</scope>
    <source>
        <tissue evidence="2">Mixed with DoveR01_LX</tissue>
    </source>
</reference>
<dbReference type="PANTHER" id="PTHR32246:SF163">
    <property type="entry name" value="PROTEIN SRC2-LIKE"/>
    <property type="match status" value="1"/>
</dbReference>
<dbReference type="InterPro" id="IPR000008">
    <property type="entry name" value="C2_dom"/>
</dbReference>
<dbReference type="InterPro" id="IPR035892">
    <property type="entry name" value="C2_domain_sf"/>
</dbReference>